<dbReference type="PANTHER" id="PTHR19271">
    <property type="entry name" value="CYTOCHROME B"/>
    <property type="match status" value="1"/>
</dbReference>
<organism evidence="15 16">
    <name type="scientific">Occallatibacter riparius</name>
    <dbReference type="NCBI Taxonomy" id="1002689"/>
    <lineage>
        <taxon>Bacteria</taxon>
        <taxon>Pseudomonadati</taxon>
        <taxon>Acidobacteriota</taxon>
        <taxon>Terriglobia</taxon>
        <taxon>Terriglobales</taxon>
        <taxon>Acidobacteriaceae</taxon>
        <taxon>Occallatibacter</taxon>
    </lineage>
</organism>
<dbReference type="GO" id="GO:0022904">
    <property type="term" value="P:respiratory electron transport chain"/>
    <property type="evidence" value="ECO:0007669"/>
    <property type="project" value="InterPro"/>
</dbReference>
<comment type="subcellular location">
    <subcellularLocation>
        <location evidence="1">Membrane</location>
        <topology evidence="1">Multi-pass membrane protein</topology>
    </subcellularLocation>
</comment>
<evidence type="ECO:0000259" key="13">
    <source>
        <dbReference type="PROSITE" id="PS51002"/>
    </source>
</evidence>
<dbReference type="Pfam" id="PF13442">
    <property type="entry name" value="Cytochrome_CBB3"/>
    <property type="match status" value="1"/>
</dbReference>
<evidence type="ECO:0000256" key="4">
    <source>
        <dbReference type="ARBA" id="ARBA00022692"/>
    </source>
</evidence>
<evidence type="ECO:0000313" key="16">
    <source>
        <dbReference type="Proteomes" id="UP001059380"/>
    </source>
</evidence>
<dbReference type="InterPro" id="IPR036150">
    <property type="entry name" value="Cyt_b/b6_C_sf"/>
</dbReference>
<dbReference type="SUPFAM" id="SSF81342">
    <property type="entry name" value="Transmembrane di-heme cytochromes"/>
    <property type="match status" value="1"/>
</dbReference>
<evidence type="ECO:0000256" key="2">
    <source>
        <dbReference type="ARBA" id="ARBA00022448"/>
    </source>
</evidence>
<dbReference type="PANTHER" id="PTHR19271:SF16">
    <property type="entry name" value="CYTOCHROME B"/>
    <property type="match status" value="1"/>
</dbReference>
<evidence type="ECO:0000256" key="3">
    <source>
        <dbReference type="ARBA" id="ARBA00022617"/>
    </source>
</evidence>
<feature type="transmembrane region" description="Helical" evidence="12">
    <location>
        <begin position="45"/>
        <end position="71"/>
    </location>
</feature>
<proteinExistence type="predicted"/>
<dbReference type="GO" id="GO:0046872">
    <property type="term" value="F:metal ion binding"/>
    <property type="evidence" value="ECO:0007669"/>
    <property type="project" value="UniProtKB-KW"/>
</dbReference>
<feature type="domain" description="Cytochrome c" evidence="14">
    <location>
        <begin position="399"/>
        <end position="476"/>
    </location>
</feature>
<dbReference type="GO" id="GO:0016020">
    <property type="term" value="C:membrane"/>
    <property type="evidence" value="ECO:0007669"/>
    <property type="project" value="UniProtKB-SubCell"/>
</dbReference>
<dbReference type="PROSITE" id="PS51007">
    <property type="entry name" value="CYTC"/>
    <property type="match status" value="1"/>
</dbReference>
<dbReference type="SUPFAM" id="SSF81648">
    <property type="entry name" value="a domain/subunit of cytochrome bc1 complex (Ubiquinol-cytochrome c reductase)"/>
    <property type="match status" value="1"/>
</dbReference>
<dbReference type="Pfam" id="PF00033">
    <property type="entry name" value="Cytochrome_B"/>
    <property type="match status" value="1"/>
</dbReference>
<keyword evidence="4 12" id="KW-0812">Transmembrane</keyword>
<evidence type="ECO:0000256" key="8">
    <source>
        <dbReference type="ARBA" id="ARBA00023004"/>
    </source>
</evidence>
<dbReference type="PROSITE" id="PS51002">
    <property type="entry name" value="CYTB_NTER"/>
    <property type="match status" value="1"/>
</dbReference>
<dbReference type="InterPro" id="IPR016174">
    <property type="entry name" value="Di-haem_cyt_TM"/>
</dbReference>
<keyword evidence="2" id="KW-0813">Transport</keyword>
<dbReference type="EMBL" id="CP093313">
    <property type="protein sequence ID" value="UWZ85371.1"/>
    <property type="molecule type" value="Genomic_DNA"/>
</dbReference>
<keyword evidence="6" id="KW-0249">Electron transport</keyword>
<sequence>MPGYIPGHHGPWYRRLYDWLERRVQIEGPVKDAVLHPVPKSTASWWYVFGSASLTLLILQVVTGVLLGLVYQPSAAHAWGSLQVLNHQLPLGWFLRAMHGWGSNFMVAVVLIHMAQVFLFGAYKFPRELTWIVGVFMLLMTLGMAFTGQVLRWDQDAYWGLGIGASIMGRVPLIGGQLVHIMLGGPIINGATLTRFFALHVFIIPGTLLGLTALHVWMVLKLGINEWPMPGRVVRRETYIEEYNELSHKHGIPFVPGAVWKDLFFSAAIILAVAICAAIFGPFGPKGVPDPTIINTVPKPDFFFLWIYSVLSFLPPEMETPFILIAPVVAVAALVALPLIAGVGEKSWWRRPVAVFMVMFLAICFGVLTHLGTYTPWSPQMTAWSGAVIPANLLKDRTPLERKGAVVFQAKQCRNCHSVGGLGGMRGPALDDVATRLTEDQLYRQVLLGGGNMPAYGSALSPAETTALVKYLITLRPSYRPQAQDMSRQVAGQGGVPPDSNVQRGGTQIPPK</sequence>
<gene>
    <name evidence="15" type="ORF">MOP44_05380</name>
</gene>
<dbReference type="Pfam" id="PF00032">
    <property type="entry name" value="Cytochrom_B_C"/>
    <property type="match status" value="1"/>
</dbReference>
<feature type="transmembrane region" description="Helical" evidence="12">
    <location>
        <begin position="101"/>
        <end position="122"/>
    </location>
</feature>
<dbReference type="InterPro" id="IPR005798">
    <property type="entry name" value="Cyt_b/b6_C"/>
</dbReference>
<evidence type="ECO:0000313" key="15">
    <source>
        <dbReference type="EMBL" id="UWZ85371.1"/>
    </source>
</evidence>
<keyword evidence="16" id="KW-1185">Reference proteome</keyword>
<evidence type="ECO:0000256" key="9">
    <source>
        <dbReference type="ARBA" id="ARBA00023136"/>
    </source>
</evidence>
<evidence type="ECO:0000256" key="7">
    <source>
        <dbReference type="ARBA" id="ARBA00022989"/>
    </source>
</evidence>
<reference evidence="15" key="1">
    <citation type="submission" date="2021-04" db="EMBL/GenBank/DDBJ databases">
        <title>Phylogenetic analysis of Acidobacteriaceae.</title>
        <authorList>
            <person name="Qiu L."/>
            <person name="Zhang Q."/>
        </authorList>
    </citation>
    <scope>NUCLEOTIDE SEQUENCE</scope>
    <source>
        <strain evidence="15">DSM 25168</strain>
    </source>
</reference>
<dbReference type="InterPro" id="IPR036909">
    <property type="entry name" value="Cyt_c-like_dom_sf"/>
</dbReference>
<feature type="domain" description="Cytochrome b/b6 N-terminal region profile" evidence="13">
    <location>
        <begin position="16"/>
        <end position="228"/>
    </location>
</feature>
<feature type="region of interest" description="Disordered" evidence="11">
    <location>
        <begin position="483"/>
        <end position="512"/>
    </location>
</feature>
<dbReference type="InterPro" id="IPR027387">
    <property type="entry name" value="Cytb/b6-like_sf"/>
</dbReference>
<keyword evidence="5 10" id="KW-0479">Metal-binding</keyword>
<evidence type="ECO:0000256" key="1">
    <source>
        <dbReference type="ARBA" id="ARBA00004141"/>
    </source>
</evidence>
<name>A0A9J7BRB1_9BACT</name>
<dbReference type="RefSeq" id="WP_260794888.1">
    <property type="nucleotide sequence ID" value="NZ_CP093313.1"/>
</dbReference>
<dbReference type="GO" id="GO:0009055">
    <property type="term" value="F:electron transfer activity"/>
    <property type="evidence" value="ECO:0007669"/>
    <property type="project" value="InterPro"/>
</dbReference>
<feature type="transmembrane region" description="Helical" evidence="12">
    <location>
        <begin position="296"/>
        <end position="314"/>
    </location>
</feature>
<protein>
    <submittedName>
        <fullName evidence="15">Cytochrome b N-terminal domain-containing protein</fullName>
    </submittedName>
</protein>
<evidence type="ECO:0000256" key="12">
    <source>
        <dbReference type="SAM" id="Phobius"/>
    </source>
</evidence>
<evidence type="ECO:0000256" key="11">
    <source>
        <dbReference type="SAM" id="MobiDB-lite"/>
    </source>
</evidence>
<dbReference type="KEGG" id="orp:MOP44_05380"/>
<evidence type="ECO:0000256" key="6">
    <source>
        <dbReference type="ARBA" id="ARBA00022982"/>
    </source>
</evidence>
<evidence type="ECO:0000259" key="14">
    <source>
        <dbReference type="PROSITE" id="PS51007"/>
    </source>
</evidence>
<dbReference type="GO" id="GO:0016491">
    <property type="term" value="F:oxidoreductase activity"/>
    <property type="evidence" value="ECO:0007669"/>
    <property type="project" value="InterPro"/>
</dbReference>
<dbReference type="SUPFAM" id="SSF46626">
    <property type="entry name" value="Cytochrome c"/>
    <property type="match status" value="1"/>
</dbReference>
<feature type="transmembrane region" description="Helical" evidence="12">
    <location>
        <begin position="263"/>
        <end position="284"/>
    </location>
</feature>
<evidence type="ECO:0000256" key="5">
    <source>
        <dbReference type="ARBA" id="ARBA00022723"/>
    </source>
</evidence>
<dbReference type="Gene3D" id="1.10.760.10">
    <property type="entry name" value="Cytochrome c-like domain"/>
    <property type="match status" value="1"/>
</dbReference>
<feature type="transmembrane region" description="Helical" evidence="12">
    <location>
        <begin position="353"/>
        <end position="371"/>
    </location>
</feature>
<dbReference type="AlphaFoldDB" id="A0A9J7BRB1"/>
<keyword evidence="7 12" id="KW-1133">Transmembrane helix</keyword>
<feature type="transmembrane region" description="Helical" evidence="12">
    <location>
        <begin position="196"/>
        <end position="220"/>
    </location>
</feature>
<feature type="transmembrane region" description="Helical" evidence="12">
    <location>
        <begin position="157"/>
        <end position="184"/>
    </location>
</feature>
<dbReference type="Proteomes" id="UP001059380">
    <property type="component" value="Chromosome"/>
</dbReference>
<feature type="transmembrane region" description="Helical" evidence="12">
    <location>
        <begin position="320"/>
        <end position="341"/>
    </location>
</feature>
<dbReference type="Gene3D" id="1.20.810.10">
    <property type="entry name" value="Cytochrome Bc1 Complex, Chain C"/>
    <property type="match status" value="1"/>
</dbReference>
<dbReference type="InterPro" id="IPR009056">
    <property type="entry name" value="Cyt_c-like_dom"/>
</dbReference>
<keyword evidence="9 12" id="KW-0472">Membrane</keyword>
<evidence type="ECO:0000256" key="10">
    <source>
        <dbReference type="PROSITE-ProRule" id="PRU00433"/>
    </source>
</evidence>
<accession>A0A9J7BRB1</accession>
<feature type="transmembrane region" description="Helical" evidence="12">
    <location>
        <begin position="129"/>
        <end position="151"/>
    </location>
</feature>
<keyword evidence="3 10" id="KW-0349">Heme</keyword>
<keyword evidence="8 10" id="KW-0408">Iron</keyword>
<dbReference type="GO" id="GO:0020037">
    <property type="term" value="F:heme binding"/>
    <property type="evidence" value="ECO:0007669"/>
    <property type="project" value="InterPro"/>
</dbReference>
<dbReference type="InterPro" id="IPR005797">
    <property type="entry name" value="Cyt_b/b6_N"/>
</dbReference>